<sequence length="237" mass="25508">MIKTLSIHTNIVQITKNVTRDVKDTRYITTLSDPLPTSTKVLAPIPTVSIKTIPTAVGHDTAYRRLSTATPIHTIFSIQSDSIRHPSVTPAAYHGAGTSENHFHTKEGYKSLTTTHKLAIGLGVGFGCLAILGLAVLFLQNYKKKQRISHHSPTDATSNFFFAEKPRSLTSSNDISTRWRPNSFLGVVASVVARLPASRSSGSVAGMARDASEPGSLNVTAPLRPSALSQTHINEAI</sequence>
<dbReference type="Proteomes" id="UP000603453">
    <property type="component" value="Unassembled WGS sequence"/>
</dbReference>
<evidence type="ECO:0000313" key="4">
    <source>
        <dbReference type="Proteomes" id="UP000603453"/>
    </source>
</evidence>
<dbReference type="OrthoDB" id="2289131at2759"/>
<comment type="caution">
    <text evidence="3">The sequence shown here is derived from an EMBL/GenBank/DDBJ whole genome shotgun (WGS) entry which is preliminary data.</text>
</comment>
<evidence type="ECO:0000256" key="1">
    <source>
        <dbReference type="SAM" id="MobiDB-lite"/>
    </source>
</evidence>
<keyword evidence="4" id="KW-1185">Reference proteome</keyword>
<evidence type="ECO:0000313" key="3">
    <source>
        <dbReference type="EMBL" id="KAG2202950.1"/>
    </source>
</evidence>
<protein>
    <submittedName>
        <fullName evidence="3">Uncharacterized protein</fullName>
    </submittedName>
</protein>
<organism evidence="3 4">
    <name type="scientific">Mucor saturninus</name>
    <dbReference type="NCBI Taxonomy" id="64648"/>
    <lineage>
        <taxon>Eukaryota</taxon>
        <taxon>Fungi</taxon>
        <taxon>Fungi incertae sedis</taxon>
        <taxon>Mucoromycota</taxon>
        <taxon>Mucoromycotina</taxon>
        <taxon>Mucoromycetes</taxon>
        <taxon>Mucorales</taxon>
        <taxon>Mucorineae</taxon>
        <taxon>Mucoraceae</taxon>
        <taxon>Mucor</taxon>
    </lineage>
</organism>
<accession>A0A8H7R3L4</accession>
<evidence type="ECO:0000256" key="2">
    <source>
        <dbReference type="SAM" id="Phobius"/>
    </source>
</evidence>
<keyword evidence="2" id="KW-0472">Membrane</keyword>
<dbReference type="EMBL" id="JAEPRD010000056">
    <property type="protein sequence ID" value="KAG2202950.1"/>
    <property type="molecule type" value="Genomic_DNA"/>
</dbReference>
<dbReference type="AlphaFoldDB" id="A0A8H7R3L4"/>
<keyword evidence="2" id="KW-1133">Transmembrane helix</keyword>
<feature type="transmembrane region" description="Helical" evidence="2">
    <location>
        <begin position="118"/>
        <end position="139"/>
    </location>
</feature>
<reference evidence="3" key="1">
    <citation type="submission" date="2020-12" db="EMBL/GenBank/DDBJ databases">
        <title>Metabolic potential, ecology and presence of endohyphal bacteria is reflected in genomic diversity of Mucoromycotina.</title>
        <authorList>
            <person name="Muszewska A."/>
            <person name="Okrasinska A."/>
            <person name="Steczkiewicz K."/>
            <person name="Drgas O."/>
            <person name="Orlowska M."/>
            <person name="Perlinska-Lenart U."/>
            <person name="Aleksandrzak-Piekarczyk T."/>
            <person name="Szatraj K."/>
            <person name="Zielenkiewicz U."/>
            <person name="Pilsyk S."/>
            <person name="Malc E."/>
            <person name="Mieczkowski P."/>
            <person name="Kruszewska J.S."/>
            <person name="Biernat P."/>
            <person name="Pawlowska J."/>
        </authorList>
    </citation>
    <scope>NUCLEOTIDE SEQUENCE</scope>
    <source>
        <strain evidence="3">WA0000017839</strain>
    </source>
</reference>
<feature type="region of interest" description="Disordered" evidence="1">
    <location>
        <begin position="202"/>
        <end position="223"/>
    </location>
</feature>
<name>A0A8H7R3L4_9FUNG</name>
<proteinExistence type="predicted"/>
<keyword evidence="2" id="KW-0812">Transmembrane</keyword>
<gene>
    <name evidence="3" type="ORF">INT47_008982</name>
</gene>